<feature type="transmembrane region" description="Helical" evidence="3">
    <location>
        <begin position="1778"/>
        <end position="1800"/>
    </location>
</feature>
<feature type="compositionally biased region" description="Polar residues" evidence="2">
    <location>
        <begin position="474"/>
        <end position="505"/>
    </location>
</feature>
<dbReference type="SMART" id="SM00060">
    <property type="entry name" value="FN3"/>
    <property type="match status" value="8"/>
</dbReference>
<dbReference type="PROSITE" id="PS50853">
    <property type="entry name" value="FN3"/>
    <property type="match status" value="6"/>
</dbReference>
<feature type="compositionally biased region" description="Low complexity" evidence="2">
    <location>
        <begin position="361"/>
        <end position="372"/>
    </location>
</feature>
<feature type="compositionally biased region" description="Pro residues" evidence="2">
    <location>
        <begin position="212"/>
        <end position="245"/>
    </location>
</feature>
<dbReference type="SUPFAM" id="SSF49265">
    <property type="entry name" value="Fibronectin type III"/>
    <property type="match status" value="5"/>
</dbReference>
<dbReference type="InterPro" id="IPR050964">
    <property type="entry name" value="Striated_Muscle_Regulatory"/>
</dbReference>
<feature type="compositionally biased region" description="Low complexity" evidence="2">
    <location>
        <begin position="462"/>
        <end position="473"/>
    </location>
</feature>
<accession>A0AAD4MWJ0</accession>
<dbReference type="Gene3D" id="2.60.40.10">
    <property type="entry name" value="Immunoglobulins"/>
    <property type="match status" value="7"/>
</dbReference>
<dbReference type="EMBL" id="JAKKPZ010000030">
    <property type="protein sequence ID" value="KAI1709483.1"/>
    <property type="molecule type" value="Genomic_DNA"/>
</dbReference>
<feature type="compositionally biased region" description="Polar residues" evidence="2">
    <location>
        <begin position="299"/>
        <end position="338"/>
    </location>
</feature>
<dbReference type="InterPro" id="IPR036116">
    <property type="entry name" value="FN3_sf"/>
</dbReference>
<feature type="region of interest" description="Disordered" evidence="2">
    <location>
        <begin position="721"/>
        <end position="746"/>
    </location>
</feature>
<evidence type="ECO:0000313" key="5">
    <source>
        <dbReference type="EMBL" id="KAI1709483.1"/>
    </source>
</evidence>
<dbReference type="PANTHER" id="PTHR13817:SF73">
    <property type="entry name" value="FIBRONECTIN TYPE-III DOMAIN-CONTAINING PROTEIN"/>
    <property type="match status" value="1"/>
</dbReference>
<dbReference type="PANTHER" id="PTHR13817">
    <property type="entry name" value="TITIN"/>
    <property type="match status" value="1"/>
</dbReference>
<feature type="domain" description="Fibronectin type-III" evidence="4">
    <location>
        <begin position="1379"/>
        <end position="1486"/>
    </location>
</feature>
<reference evidence="5" key="1">
    <citation type="submission" date="2022-01" db="EMBL/GenBank/DDBJ databases">
        <title>Genome Sequence Resource for Two Populations of Ditylenchus destructor, the Migratory Endoparasitic Phytonematode.</title>
        <authorList>
            <person name="Zhang H."/>
            <person name="Lin R."/>
            <person name="Xie B."/>
        </authorList>
    </citation>
    <scope>NUCLEOTIDE SEQUENCE</scope>
    <source>
        <strain evidence="5">BazhouSP</strain>
    </source>
</reference>
<evidence type="ECO:0000256" key="3">
    <source>
        <dbReference type="SAM" id="Phobius"/>
    </source>
</evidence>
<keyword evidence="6" id="KW-1185">Reference proteome</keyword>
<feature type="compositionally biased region" description="Polar residues" evidence="2">
    <location>
        <begin position="521"/>
        <end position="533"/>
    </location>
</feature>
<keyword evidence="3" id="KW-0812">Transmembrane</keyword>
<dbReference type="Pfam" id="PF00041">
    <property type="entry name" value="fn3"/>
    <property type="match status" value="3"/>
</dbReference>
<evidence type="ECO:0000256" key="2">
    <source>
        <dbReference type="SAM" id="MobiDB-lite"/>
    </source>
</evidence>
<evidence type="ECO:0000256" key="1">
    <source>
        <dbReference type="ARBA" id="ARBA00022737"/>
    </source>
</evidence>
<dbReference type="CDD" id="cd00063">
    <property type="entry name" value="FN3"/>
    <property type="match status" value="5"/>
</dbReference>
<feature type="domain" description="Fibronectin type-III" evidence="4">
    <location>
        <begin position="1275"/>
        <end position="1375"/>
    </location>
</feature>
<name>A0AAD4MWJ0_9BILA</name>
<feature type="region of interest" description="Disordered" evidence="2">
    <location>
        <begin position="127"/>
        <end position="252"/>
    </location>
</feature>
<feature type="region of interest" description="Disordered" evidence="2">
    <location>
        <begin position="449"/>
        <end position="572"/>
    </location>
</feature>
<dbReference type="Proteomes" id="UP001201812">
    <property type="component" value="Unassembled WGS sequence"/>
</dbReference>
<sequence>MAPGKHFGKLPLLRISEVLTSSVLEEPGSRLAWKKTQQESPRKNAAQKMATPGPCGSKPQTPQGFLGGGTPFPGFSGWSRKHKAQIIYWNNGMLSGYASGYELGSATNSPQKESTPGANQVGNHVLTQQDSDCGSSSGLGGMTNDKTGGSSSNSSASNASDSRDSGGGGAGHKSLTATATLTPSNSIITTPNGPIHHPIPTMPPQHMMGPGGPMPLPPHLGGPMGPPMPPMFCPPTGMPPPPQPNGKPWNPAGMVAPPPVRPALYTMTCEAAAFAAAAAAAAGYHVSFGADVWPAVNAPSSHSAGPNGSQSTTGSGAPIQNSANGPTNHNTSNANPSTSQAGGAPGLSPPPPQGSGGPGSSTGLPPGLPPGIAAAINGGHDLFVHIHPGDAISLAVGSEIQHIPGPATIRMVSQSSSPPSAIPMTVPQGHVVQQLLDRQSLLSHIIMSQETPPPQQHPNNMSAASPALASTSSRVSQTGSVPPSKTPATLRSGATTPHKNASQHMGGQPGRMRHNNNNNNGHSPKSISPTQVNPGMMGQEMMEQNAFGPGGVPPHHRNWATPPNMMHPGGGPGSMLTPNGLIHPMAKRDSGHGMGGLPFYPIMDPAIAAAAGVPPGMTAPFNGMMMPENDIANHYAGQIEEDERERLRDTLNSLQPPTVTRIGARDADIMWLELDTSEAAASGGPFPQLDASEFFYDIFVYEGHQNPKYVMQHRCGSVAAAGNSSAANSGGASPAPSPSTANNGYNLNRLKPATDYLVNIRASLPERDLCGNLSPHTAFRTLPSCPEAPLMPKCLSKQGSAATVGWRAPPPNGSPILAYCVQMCKGKSDPFETVFEGLAEQTRINNLEAGSNYRVRVIARNEYGSSEPSPVLTIFMQTNALQHGKGTAQRPAPPTVMSVSARGVKLSWPPISVDYTSLILEMCDYTRATPNVFNAVANECYASSGTFASIQNLQSNREYRFRLSVTTHNGENLRSEYVSVRTHKERFENAAYYNQQQQPAQGHANQYVNQNNSYSAEKENYRVPTPAQVQRIYDDEETVEIAWKYTGRDHDSVSYVVEASAADEKQPTDWRVCYKGSSTSAAIQDPNLCLFRVQSVNNRRQISSTWSDTLHVKRQGARGAKKQVLKNSTASPAIKPQKEESVKPVLTCTPPKFSNITCNSAKLTWKPISEPSAKKEKLENGTNVATNSLIYELQRVDKQPVIIYSGNDLEYELKNLRPMEHIQVRLRAVQLDSEGKRQEGDWTPVSFACSLCDVTSPPLNLAIREPGASSVEDSPAAKPSTSHASKPLKVSLTWNVPAQLNGSSVQEYIVSALRYALDSEGESNPGEQKLGTSTSPTFTTDKLLPAHRYVFHVTAVNEAGASDKSEPLEYISPASVPDSVDHLSAEALSSSEIRVTWSSPKSNGSNLLQYVITVFKVLVSSEEGSGSAKAKSQKEEVEKMSVAADEETAVIVENLETECTYELTVEAENSVGLGPKEKVRCTTLSPPPEPPVLSVAQVAANSLKLKWVPALPSTSKSNPNSNFYFYLEKENENGTFSPVYEGELRSAKVKGLKERSTHRFRIRAALARNVMVGAWSEAYAFNTIRQPPPGLKVPPTISELSPGLFQVEWQPVKCLAGSNCTTDDASQAQSQLIYRLQTSPRTGRDKTGALEPWKTVYEGPTTMCTLTLPSAITRQARLLVVQKFNTAETGSEVTEEAISAPSPIALFLGVSEQSPKKRAKANATPGSSSANQRTGAMQRQMSGGLGAVPGGHHKVSMYKRLRRFGSWLKKTVSEKDCALIVLAIFVFLAVSIAVFLNSYYEF</sequence>
<gene>
    <name evidence="5" type="ORF">DdX_11270</name>
</gene>
<feature type="compositionally biased region" description="Low complexity" evidence="2">
    <location>
        <begin position="148"/>
        <end position="160"/>
    </location>
</feature>
<evidence type="ECO:0000259" key="4">
    <source>
        <dbReference type="PROSITE" id="PS50853"/>
    </source>
</evidence>
<feature type="domain" description="Fibronectin type-III" evidence="4">
    <location>
        <begin position="1147"/>
        <end position="1258"/>
    </location>
</feature>
<evidence type="ECO:0000313" key="6">
    <source>
        <dbReference type="Proteomes" id="UP001201812"/>
    </source>
</evidence>
<dbReference type="InterPro" id="IPR003961">
    <property type="entry name" value="FN3_dom"/>
</dbReference>
<feature type="compositionally biased region" description="Low complexity" evidence="2">
    <location>
        <begin position="721"/>
        <end position="744"/>
    </location>
</feature>
<proteinExistence type="predicted"/>
<feature type="domain" description="Fibronectin type-III" evidence="4">
    <location>
        <begin position="890"/>
        <end position="985"/>
    </location>
</feature>
<feature type="domain" description="Fibronectin type-III" evidence="4">
    <location>
        <begin position="788"/>
        <end position="881"/>
    </location>
</feature>
<feature type="region of interest" description="Disordered" evidence="2">
    <location>
        <begin position="299"/>
        <end position="372"/>
    </location>
</feature>
<organism evidence="5 6">
    <name type="scientific">Ditylenchus destructor</name>
    <dbReference type="NCBI Taxonomy" id="166010"/>
    <lineage>
        <taxon>Eukaryota</taxon>
        <taxon>Metazoa</taxon>
        <taxon>Ecdysozoa</taxon>
        <taxon>Nematoda</taxon>
        <taxon>Chromadorea</taxon>
        <taxon>Rhabditida</taxon>
        <taxon>Tylenchina</taxon>
        <taxon>Tylenchomorpha</taxon>
        <taxon>Sphaerularioidea</taxon>
        <taxon>Anguinidae</taxon>
        <taxon>Anguininae</taxon>
        <taxon>Ditylenchus</taxon>
    </lineage>
</organism>
<keyword evidence="1" id="KW-0677">Repeat</keyword>
<feature type="compositionally biased region" description="Polar residues" evidence="2">
    <location>
        <begin position="175"/>
        <end position="192"/>
    </location>
</feature>
<keyword evidence="3" id="KW-0472">Membrane</keyword>
<dbReference type="InterPro" id="IPR013783">
    <property type="entry name" value="Ig-like_fold"/>
</dbReference>
<feature type="domain" description="Fibronectin type-III" evidence="4">
    <location>
        <begin position="1487"/>
        <end position="1589"/>
    </location>
</feature>
<protein>
    <submittedName>
        <fullName evidence="5">Fibronectin type III domain-containing protein</fullName>
    </submittedName>
</protein>
<keyword evidence="3" id="KW-1133">Transmembrane helix</keyword>
<comment type="caution">
    <text evidence="5">The sequence shown here is derived from an EMBL/GenBank/DDBJ whole genome shotgun (WGS) entry which is preliminary data.</text>
</comment>
<feature type="region of interest" description="Disordered" evidence="2">
    <location>
        <begin position="30"/>
        <end position="68"/>
    </location>
</feature>